<protein>
    <submittedName>
        <fullName evidence="4">Uncharacterized protein</fullName>
    </submittedName>
</protein>
<evidence type="ECO:0000313" key="4">
    <source>
        <dbReference type="EMBL" id="TFK22352.1"/>
    </source>
</evidence>
<keyword evidence="2" id="KW-0472">Membrane</keyword>
<dbReference type="OrthoDB" id="2527908at2759"/>
<feature type="compositionally biased region" description="Basic and acidic residues" evidence="1">
    <location>
        <begin position="269"/>
        <end position="288"/>
    </location>
</feature>
<keyword evidence="3" id="KW-0732">Signal</keyword>
<feature type="chain" id="PRO_5022839262" evidence="3">
    <location>
        <begin position="24"/>
        <end position="481"/>
    </location>
</feature>
<sequence>MYRHRPLLSVALVCLSFLSPSLAQDRPISQQFRFLSDVSGLGTSLPTCQPLAIQVESQLSAGVPPYYMIAYEIDGTPRRSLIGTEDGALSYTVTHPPGKCSKLVLNVVDSTASGGGIPPITFDVVAGSSVDCVVSSPAQPDFVVWTNVTGRLQNCEPLGIAIDGGVPPYNITIASLDAPTVTNDTLTAQFDAYIWINRAPPGAQLAVSASDSTGRWATGTFLIATEGVGEPVCPGLLTSQGDWVSLGFVKPEQAETPQQDDGRPAPGGDKADAESGNKPSEAEQKEGGKNNTALIAGITVPVVVVLLGAIGFAIWFFRRRKNRETGQDSETEKVHFNKNPSSPLGGPPSITPFDVGGPFSVSSVPSTIMSKKQEAENRYPGPASATSVGSSIVPPTFTAPIASAPRGPTSDTSSMRPSATAPASAASGPANSVYSKASEAMSASSSGAGPSGAPGEEIIIQHTDSGLPSIRELPPPYPTQT</sequence>
<dbReference type="AlphaFoldDB" id="A0A5C3KPR9"/>
<keyword evidence="2" id="KW-0812">Transmembrane</keyword>
<reference evidence="4 5" key="1">
    <citation type="journal article" date="2019" name="Nat. Ecol. Evol.">
        <title>Megaphylogeny resolves global patterns of mushroom evolution.</title>
        <authorList>
            <person name="Varga T."/>
            <person name="Krizsan K."/>
            <person name="Foldi C."/>
            <person name="Dima B."/>
            <person name="Sanchez-Garcia M."/>
            <person name="Sanchez-Ramirez S."/>
            <person name="Szollosi G.J."/>
            <person name="Szarkandi J.G."/>
            <person name="Papp V."/>
            <person name="Albert L."/>
            <person name="Andreopoulos W."/>
            <person name="Angelini C."/>
            <person name="Antonin V."/>
            <person name="Barry K.W."/>
            <person name="Bougher N.L."/>
            <person name="Buchanan P."/>
            <person name="Buyck B."/>
            <person name="Bense V."/>
            <person name="Catcheside P."/>
            <person name="Chovatia M."/>
            <person name="Cooper J."/>
            <person name="Damon W."/>
            <person name="Desjardin D."/>
            <person name="Finy P."/>
            <person name="Geml J."/>
            <person name="Haridas S."/>
            <person name="Hughes K."/>
            <person name="Justo A."/>
            <person name="Karasinski D."/>
            <person name="Kautmanova I."/>
            <person name="Kiss B."/>
            <person name="Kocsube S."/>
            <person name="Kotiranta H."/>
            <person name="LaButti K.M."/>
            <person name="Lechner B.E."/>
            <person name="Liimatainen K."/>
            <person name="Lipzen A."/>
            <person name="Lukacs Z."/>
            <person name="Mihaltcheva S."/>
            <person name="Morgado L.N."/>
            <person name="Niskanen T."/>
            <person name="Noordeloos M.E."/>
            <person name="Ohm R.A."/>
            <person name="Ortiz-Santana B."/>
            <person name="Ovrebo C."/>
            <person name="Racz N."/>
            <person name="Riley R."/>
            <person name="Savchenko A."/>
            <person name="Shiryaev A."/>
            <person name="Soop K."/>
            <person name="Spirin V."/>
            <person name="Szebenyi C."/>
            <person name="Tomsovsky M."/>
            <person name="Tulloss R.E."/>
            <person name="Uehling J."/>
            <person name="Grigoriev I.V."/>
            <person name="Vagvolgyi C."/>
            <person name="Papp T."/>
            <person name="Martin F.M."/>
            <person name="Miettinen O."/>
            <person name="Hibbett D.S."/>
            <person name="Nagy L.G."/>
        </authorList>
    </citation>
    <scope>NUCLEOTIDE SEQUENCE [LARGE SCALE GENOMIC DNA]</scope>
    <source>
        <strain evidence="4 5">CBS 121175</strain>
    </source>
</reference>
<feature type="region of interest" description="Disordered" evidence="1">
    <location>
        <begin position="253"/>
        <end position="288"/>
    </location>
</feature>
<dbReference type="EMBL" id="ML210243">
    <property type="protein sequence ID" value="TFK22352.1"/>
    <property type="molecule type" value="Genomic_DNA"/>
</dbReference>
<feature type="transmembrane region" description="Helical" evidence="2">
    <location>
        <begin position="293"/>
        <end position="317"/>
    </location>
</feature>
<evidence type="ECO:0000256" key="3">
    <source>
        <dbReference type="SAM" id="SignalP"/>
    </source>
</evidence>
<organism evidence="4 5">
    <name type="scientific">Coprinopsis marcescibilis</name>
    <name type="common">Agaric fungus</name>
    <name type="synonym">Psathyrella marcescibilis</name>
    <dbReference type="NCBI Taxonomy" id="230819"/>
    <lineage>
        <taxon>Eukaryota</taxon>
        <taxon>Fungi</taxon>
        <taxon>Dikarya</taxon>
        <taxon>Basidiomycota</taxon>
        <taxon>Agaricomycotina</taxon>
        <taxon>Agaricomycetes</taxon>
        <taxon>Agaricomycetidae</taxon>
        <taxon>Agaricales</taxon>
        <taxon>Agaricineae</taxon>
        <taxon>Psathyrellaceae</taxon>
        <taxon>Coprinopsis</taxon>
    </lineage>
</organism>
<keyword evidence="5" id="KW-1185">Reference proteome</keyword>
<evidence type="ECO:0000313" key="5">
    <source>
        <dbReference type="Proteomes" id="UP000307440"/>
    </source>
</evidence>
<evidence type="ECO:0000256" key="1">
    <source>
        <dbReference type="SAM" id="MobiDB-lite"/>
    </source>
</evidence>
<gene>
    <name evidence="4" type="ORF">FA15DRAFT_644365</name>
</gene>
<accession>A0A5C3KPR9</accession>
<feature type="region of interest" description="Disordered" evidence="1">
    <location>
        <begin position="324"/>
        <end position="481"/>
    </location>
</feature>
<feature type="signal peptide" evidence="3">
    <location>
        <begin position="1"/>
        <end position="23"/>
    </location>
</feature>
<evidence type="ECO:0000256" key="2">
    <source>
        <dbReference type="SAM" id="Phobius"/>
    </source>
</evidence>
<feature type="compositionally biased region" description="Low complexity" evidence="1">
    <location>
        <begin position="355"/>
        <end position="366"/>
    </location>
</feature>
<dbReference type="Proteomes" id="UP000307440">
    <property type="component" value="Unassembled WGS sequence"/>
</dbReference>
<proteinExistence type="predicted"/>
<name>A0A5C3KPR9_COPMA</name>
<feature type="compositionally biased region" description="Low complexity" evidence="1">
    <location>
        <begin position="413"/>
        <end position="457"/>
    </location>
</feature>
<feature type="compositionally biased region" description="Basic and acidic residues" evidence="1">
    <location>
        <begin position="324"/>
        <end position="335"/>
    </location>
</feature>
<keyword evidence="2" id="KW-1133">Transmembrane helix</keyword>